<dbReference type="SUPFAM" id="SSF51126">
    <property type="entry name" value="Pectin lyase-like"/>
    <property type="match status" value="1"/>
</dbReference>
<protein>
    <submittedName>
        <fullName evidence="1">Right-handed parallel beta-helix repeat-containing protein</fullName>
    </submittedName>
</protein>
<keyword evidence="2" id="KW-1185">Reference proteome</keyword>
<name>A0ABT2YMQ9_9BURK</name>
<gene>
    <name evidence="1" type="ORF">LNV07_24885</name>
</gene>
<dbReference type="InterPro" id="IPR012334">
    <property type="entry name" value="Pectin_lyas_fold"/>
</dbReference>
<dbReference type="EMBL" id="JAJIRN010000014">
    <property type="protein sequence ID" value="MCV2371339.1"/>
    <property type="molecule type" value="Genomic_DNA"/>
</dbReference>
<comment type="caution">
    <text evidence="1">The sequence shown here is derived from an EMBL/GenBank/DDBJ whole genome shotgun (WGS) entry which is preliminary data.</text>
</comment>
<evidence type="ECO:0000313" key="1">
    <source>
        <dbReference type="EMBL" id="MCV2371339.1"/>
    </source>
</evidence>
<dbReference type="Gene3D" id="2.160.20.10">
    <property type="entry name" value="Single-stranded right-handed beta-helix, Pectin lyase-like"/>
    <property type="match status" value="1"/>
</dbReference>
<organism evidence="1 2">
    <name type="scientific">Roseateles oligotrophus</name>
    <dbReference type="NCBI Taxonomy" id="1769250"/>
    <lineage>
        <taxon>Bacteria</taxon>
        <taxon>Pseudomonadati</taxon>
        <taxon>Pseudomonadota</taxon>
        <taxon>Betaproteobacteria</taxon>
        <taxon>Burkholderiales</taxon>
        <taxon>Sphaerotilaceae</taxon>
        <taxon>Roseateles</taxon>
    </lineage>
</organism>
<dbReference type="RefSeq" id="WP_263573916.1">
    <property type="nucleotide sequence ID" value="NZ_JAJIRN010000014.1"/>
</dbReference>
<dbReference type="InterPro" id="IPR011050">
    <property type="entry name" value="Pectin_lyase_fold/virulence"/>
</dbReference>
<reference evidence="1 2" key="1">
    <citation type="submission" date="2021-11" db="EMBL/GenBank/DDBJ databases">
        <authorList>
            <person name="Liang Q."/>
            <person name="Mou H."/>
            <person name="Liu Z."/>
        </authorList>
    </citation>
    <scope>NUCLEOTIDE SEQUENCE [LARGE SCALE GENOMIC DNA]</scope>
    <source>
        <strain evidence="1 2">CHU3</strain>
    </source>
</reference>
<dbReference type="Proteomes" id="UP001209701">
    <property type="component" value="Unassembled WGS sequence"/>
</dbReference>
<sequence>MALAGLNPQGCAGFNRADRCLSHYFSPEPRSEKPAARRPIESFKFLSMEVLAMNALRFKTMLLLVGSTLGLAGQALAVDGVVLIDQARANAGGVTPGDAAGFPVSINQPGSYRLASNLTVPDANTNAIEINAPNVTLDLNGFSILGPNQCNVAPSGVVGCSLTGSGVGVKSLPTAPIASSQISIKNGSIRGMGNAAIDLRSSASYGTRVQDINAIGNAFGIGVGTESAILRNVVTTNRGFGILAGGGSLIADNVVATNGGIGLWMLTNTNSIGYARNVVSTNGGGNINGGVNLGGNACDSNLLCP</sequence>
<accession>A0ABT2YMQ9</accession>
<evidence type="ECO:0000313" key="2">
    <source>
        <dbReference type="Proteomes" id="UP001209701"/>
    </source>
</evidence>
<proteinExistence type="predicted"/>